<dbReference type="InterPro" id="IPR011990">
    <property type="entry name" value="TPR-like_helical_dom_sf"/>
</dbReference>
<evidence type="ECO:0000313" key="8">
    <source>
        <dbReference type="EMBL" id="AGM07258.1"/>
    </source>
</evidence>
<feature type="DNA-binding region" description="OmpR/PhoB-type" evidence="5">
    <location>
        <begin position="1"/>
        <end position="84"/>
    </location>
</feature>
<dbReference type="PATRIC" id="fig|1156913.3.peg.4750"/>
<evidence type="ECO:0000256" key="1">
    <source>
        <dbReference type="ARBA" id="ARBA00005820"/>
    </source>
</evidence>
<dbReference type="HOGENOM" id="CLU_004665_2_0_11"/>
<dbReference type="SMART" id="SM01043">
    <property type="entry name" value="BTAD"/>
    <property type="match status" value="1"/>
</dbReference>
<dbReference type="SUPFAM" id="SSF48452">
    <property type="entry name" value="TPR-like"/>
    <property type="match status" value="2"/>
</dbReference>
<dbReference type="PRINTS" id="PR00364">
    <property type="entry name" value="DISEASERSIST"/>
</dbReference>
<dbReference type="PANTHER" id="PTHR35807:SF1">
    <property type="entry name" value="TRANSCRIPTIONAL REGULATOR REDD"/>
    <property type="match status" value="1"/>
</dbReference>
<keyword evidence="9" id="KW-1185">Reference proteome</keyword>
<proteinExistence type="inferred from homology"/>
<dbReference type="GO" id="GO:0000160">
    <property type="term" value="P:phosphorelay signal transduction system"/>
    <property type="evidence" value="ECO:0007669"/>
    <property type="project" value="InterPro"/>
</dbReference>
<feature type="region of interest" description="Disordered" evidence="6">
    <location>
        <begin position="916"/>
        <end position="941"/>
    </location>
</feature>
<name>R4T9R1_9PSEU</name>
<comment type="similarity">
    <text evidence="1">Belongs to the AfsR/DnrI/RedD regulatory family.</text>
</comment>
<dbReference type="InterPro" id="IPR016032">
    <property type="entry name" value="Sig_transdc_resp-reg_C-effctor"/>
</dbReference>
<dbReference type="PANTHER" id="PTHR35807">
    <property type="entry name" value="TRANSCRIPTIONAL REGULATOR REDD-RELATED"/>
    <property type="match status" value="1"/>
</dbReference>
<dbReference type="SMART" id="SM00028">
    <property type="entry name" value="TPR"/>
    <property type="match status" value="6"/>
</dbReference>
<accession>R4T9R1</accession>
<dbReference type="KEGG" id="aoi:AORI_4674"/>
<evidence type="ECO:0000259" key="7">
    <source>
        <dbReference type="PROSITE" id="PS51755"/>
    </source>
</evidence>
<dbReference type="Gene3D" id="1.10.10.10">
    <property type="entry name" value="Winged helix-like DNA-binding domain superfamily/Winged helix DNA-binding domain"/>
    <property type="match status" value="1"/>
</dbReference>
<evidence type="ECO:0000256" key="5">
    <source>
        <dbReference type="PROSITE-ProRule" id="PRU01091"/>
    </source>
</evidence>
<dbReference type="Pfam" id="PF00486">
    <property type="entry name" value="Trans_reg_C"/>
    <property type="match status" value="1"/>
</dbReference>
<keyword evidence="4" id="KW-0804">Transcription</keyword>
<dbReference type="SMART" id="SM00862">
    <property type="entry name" value="Trans_reg_C"/>
    <property type="match status" value="1"/>
</dbReference>
<gene>
    <name evidence="8" type="ORF">AORI_4674</name>
</gene>
<evidence type="ECO:0000256" key="6">
    <source>
        <dbReference type="SAM" id="MobiDB-lite"/>
    </source>
</evidence>
<dbReference type="InterPro" id="IPR036388">
    <property type="entry name" value="WH-like_DNA-bd_sf"/>
</dbReference>
<evidence type="ECO:0000256" key="3">
    <source>
        <dbReference type="ARBA" id="ARBA00023125"/>
    </source>
</evidence>
<evidence type="ECO:0000256" key="4">
    <source>
        <dbReference type="ARBA" id="ARBA00023163"/>
    </source>
</evidence>
<feature type="compositionally biased region" description="Polar residues" evidence="6">
    <location>
        <begin position="932"/>
        <end position="941"/>
    </location>
</feature>
<dbReference type="AlphaFoldDB" id="R4T9R1"/>
<evidence type="ECO:0000313" key="9">
    <source>
        <dbReference type="Proteomes" id="UP000013968"/>
    </source>
</evidence>
<dbReference type="InterPro" id="IPR019734">
    <property type="entry name" value="TPR_rpt"/>
</dbReference>
<dbReference type="EMBL" id="CP003410">
    <property type="protein sequence ID" value="AGM07258.1"/>
    <property type="molecule type" value="Genomic_DNA"/>
</dbReference>
<dbReference type="Gene3D" id="3.40.50.300">
    <property type="entry name" value="P-loop containing nucleotide triphosphate hydrolases"/>
    <property type="match status" value="1"/>
</dbReference>
<dbReference type="InterPro" id="IPR005158">
    <property type="entry name" value="BTAD"/>
</dbReference>
<feature type="domain" description="OmpR/PhoB-type" evidence="7">
    <location>
        <begin position="1"/>
        <end position="84"/>
    </location>
</feature>
<dbReference type="SUPFAM" id="SSF46894">
    <property type="entry name" value="C-terminal effector domain of the bipartite response regulators"/>
    <property type="match status" value="1"/>
</dbReference>
<dbReference type="GO" id="GO:0003677">
    <property type="term" value="F:DNA binding"/>
    <property type="evidence" value="ECO:0007669"/>
    <property type="project" value="UniProtKB-UniRule"/>
</dbReference>
<dbReference type="InterPro" id="IPR001867">
    <property type="entry name" value="OmpR/PhoB-type_DNA-bd"/>
</dbReference>
<dbReference type="CDD" id="cd15831">
    <property type="entry name" value="BTAD"/>
    <property type="match status" value="1"/>
</dbReference>
<protein>
    <submittedName>
        <fullName evidence="8">SARP family transcriptional regulator</fullName>
    </submittedName>
</protein>
<keyword evidence="2" id="KW-0805">Transcription regulation</keyword>
<organism evidence="8 9">
    <name type="scientific">Amycolatopsis keratiniphila</name>
    <dbReference type="NCBI Taxonomy" id="129921"/>
    <lineage>
        <taxon>Bacteria</taxon>
        <taxon>Bacillati</taxon>
        <taxon>Actinomycetota</taxon>
        <taxon>Actinomycetes</taxon>
        <taxon>Pseudonocardiales</taxon>
        <taxon>Pseudonocardiaceae</taxon>
        <taxon>Amycolatopsis</taxon>
        <taxon>Amycolatopsis japonica group</taxon>
    </lineage>
</organism>
<reference evidence="8 9" key="1">
    <citation type="journal article" date="2013" name="BMC Genomics">
        <title>ContigScape: a Cytoscape plugin facilitating microbial genome gap closing.</title>
        <authorList>
            <person name="Tang B."/>
            <person name="Wang Q."/>
            <person name="Yang M."/>
            <person name="Xie F."/>
            <person name="Zhu Y."/>
            <person name="Zhuo Y."/>
            <person name="Wang S."/>
            <person name="Gao H."/>
            <person name="Ding X."/>
            <person name="Zhang L."/>
            <person name="Zhao G."/>
            <person name="Zheng H."/>
        </authorList>
    </citation>
    <scope>NUCLEOTIDE SEQUENCE [LARGE SCALE GENOMIC DNA]</scope>
    <source>
        <strain evidence="8 9">HCCB10007</strain>
    </source>
</reference>
<dbReference type="PROSITE" id="PS51755">
    <property type="entry name" value="OMPR_PHOB"/>
    <property type="match status" value="1"/>
</dbReference>
<dbReference type="InterPro" id="IPR027417">
    <property type="entry name" value="P-loop_NTPase"/>
</dbReference>
<keyword evidence="3 5" id="KW-0238">DNA-binding</keyword>
<dbReference type="InterPro" id="IPR051677">
    <property type="entry name" value="AfsR-DnrI-RedD_regulator"/>
</dbReference>
<evidence type="ECO:0000256" key="2">
    <source>
        <dbReference type="ARBA" id="ARBA00023015"/>
    </source>
</evidence>
<dbReference type="SUPFAM" id="SSF52540">
    <property type="entry name" value="P-loop containing nucleoside triphosphate hydrolases"/>
    <property type="match status" value="1"/>
</dbReference>
<dbReference type="Pfam" id="PF13424">
    <property type="entry name" value="TPR_12"/>
    <property type="match status" value="1"/>
</dbReference>
<dbReference type="Proteomes" id="UP000013968">
    <property type="component" value="Chromosome"/>
</dbReference>
<dbReference type="GO" id="GO:0006355">
    <property type="term" value="P:regulation of DNA-templated transcription"/>
    <property type="evidence" value="ECO:0007669"/>
    <property type="project" value="InterPro"/>
</dbReference>
<dbReference type="GO" id="GO:0043531">
    <property type="term" value="F:ADP binding"/>
    <property type="evidence" value="ECO:0007669"/>
    <property type="project" value="InterPro"/>
</dbReference>
<sequence length="941" mass="102047">MLGPFEVETAAGPVDVRGRQRVLLAALAFSANQVVPWWKLIDQVWGEESPLDVRNGLQTLVSRLRRSLGADVIETSEGGYLLRADATQLDVLALRELVESAAVAAREGDTDREYALLASAVRLWRGDPLEDVASPGLREEAGPKVAELWFAARERMLDVDLERGRGPEVIAELRELIARHQLRESLWARLMLALHRAGRRAEALDAYRQITELVRERLGLDVGRAIADLHQAILLDDEALVAEQPAKVPRQLPGDVRGFVGRGDELAGLDRLVSGADGQPVVICAVDGAAGIGKTTLAVHWAHQVVPRFPDGQLYLNLRGYGPEVPVDPADALDVLLRSLGVPPERVPADVEERAALWRTESAVRRMLVVLDNARDSAQVRPLLPSGGSVVVTSRRKLRGLSAREGARHLTLGLLSPAEGLELFTEQVGHGRVAAEPDAATAIVELCARLPLALRLAADHAARHPEWPLSALRDELAGQRGLEVLSVEDDRDTDLRSLFDWSYDVLDARAAAVFAVLGLFPGDTIGRHAVAALAAIPTAEAGAALGRLAEVSMLRQRLPDRFELHDLLRQYARDKAATLPGASAAIERLAAHYVHTAEQARGHLSGLPHRMPIDPAGPGVPVVDFADHRCAVAWFDREIDTIARFVLGVDEHGLHLQATVLFQLSWQYLYLRGQWRRMVAMGEAAIRSATATGDRFLTAKCYNGVGTGYGRVGDREKQIFCCHTALEVFRELGDLAEQGTSLLNLGSALNGGRRFAEAVEPLREAVRLYESVGDDLSSAMALNNLADTFVGLGRFEEANGPAQRALDTFREGKEPSRIVAGLETIAAVQAGSGDHQAAAATFREAIDLVDDTYVTRSAVPLRVGLGHALLALGDVDQARRVWQEAYDRCLRDGDQTTADETRALFSTHARQSLLIHRSSSPPVGADSAVQAGRQSTGPESP</sequence>
<dbReference type="Gene3D" id="1.25.40.10">
    <property type="entry name" value="Tetratricopeptide repeat domain"/>
    <property type="match status" value="2"/>
</dbReference>
<dbReference type="Pfam" id="PF03704">
    <property type="entry name" value="BTAD"/>
    <property type="match status" value="1"/>
</dbReference>